<sequence length="25" mass="2791">MVVVKTDCPIKYILKKPDLVESGNT</sequence>
<evidence type="ECO:0000313" key="2">
    <source>
        <dbReference type="Proteomes" id="UP000265520"/>
    </source>
</evidence>
<proteinExistence type="predicted"/>
<organism evidence="1 2">
    <name type="scientific">Trifolium medium</name>
    <dbReference type="NCBI Taxonomy" id="97028"/>
    <lineage>
        <taxon>Eukaryota</taxon>
        <taxon>Viridiplantae</taxon>
        <taxon>Streptophyta</taxon>
        <taxon>Embryophyta</taxon>
        <taxon>Tracheophyta</taxon>
        <taxon>Spermatophyta</taxon>
        <taxon>Magnoliopsida</taxon>
        <taxon>eudicotyledons</taxon>
        <taxon>Gunneridae</taxon>
        <taxon>Pentapetalae</taxon>
        <taxon>rosids</taxon>
        <taxon>fabids</taxon>
        <taxon>Fabales</taxon>
        <taxon>Fabaceae</taxon>
        <taxon>Papilionoideae</taxon>
        <taxon>50 kb inversion clade</taxon>
        <taxon>NPAAA clade</taxon>
        <taxon>Hologalegina</taxon>
        <taxon>IRL clade</taxon>
        <taxon>Trifolieae</taxon>
        <taxon>Trifolium</taxon>
    </lineage>
</organism>
<dbReference type="AlphaFoldDB" id="A0A392R0C8"/>
<dbReference type="Proteomes" id="UP000265520">
    <property type="component" value="Unassembled WGS sequence"/>
</dbReference>
<feature type="non-terminal residue" evidence="1">
    <location>
        <position position="25"/>
    </location>
</feature>
<accession>A0A392R0C8</accession>
<reference evidence="1 2" key="1">
    <citation type="journal article" date="2018" name="Front. Plant Sci.">
        <title>Red Clover (Trifolium pratense) and Zigzag Clover (T. medium) - A Picture of Genomic Similarities and Differences.</title>
        <authorList>
            <person name="Dluhosova J."/>
            <person name="Istvanek J."/>
            <person name="Nedelnik J."/>
            <person name="Repkova J."/>
        </authorList>
    </citation>
    <scope>NUCLEOTIDE SEQUENCE [LARGE SCALE GENOMIC DNA]</scope>
    <source>
        <strain evidence="2">cv. 10/8</strain>
        <tissue evidence="1">Leaf</tissue>
    </source>
</reference>
<name>A0A392R0C8_9FABA</name>
<keyword evidence="2" id="KW-1185">Reference proteome</keyword>
<protein>
    <submittedName>
        <fullName evidence="1">Uncharacterized protein</fullName>
    </submittedName>
</protein>
<dbReference type="EMBL" id="LXQA010173312">
    <property type="protein sequence ID" value="MCI29542.1"/>
    <property type="molecule type" value="Genomic_DNA"/>
</dbReference>
<evidence type="ECO:0000313" key="1">
    <source>
        <dbReference type="EMBL" id="MCI29542.1"/>
    </source>
</evidence>
<comment type="caution">
    <text evidence="1">The sequence shown here is derived from an EMBL/GenBank/DDBJ whole genome shotgun (WGS) entry which is preliminary data.</text>
</comment>